<gene>
    <name evidence="1" type="ORF">EXN75_15865</name>
</gene>
<organism evidence="1 2">
    <name type="scientific">Segatella hominis</name>
    <dbReference type="NCBI Taxonomy" id="2518605"/>
    <lineage>
        <taxon>Bacteria</taxon>
        <taxon>Pseudomonadati</taxon>
        <taxon>Bacteroidota</taxon>
        <taxon>Bacteroidia</taxon>
        <taxon>Bacteroidales</taxon>
        <taxon>Prevotellaceae</taxon>
        <taxon>Segatella</taxon>
    </lineage>
</organism>
<dbReference type="AlphaFoldDB" id="A0A4Y8UQ14"/>
<dbReference type="EMBL" id="SGVY01000070">
    <property type="protein sequence ID" value="TFH70926.1"/>
    <property type="molecule type" value="Genomic_DNA"/>
</dbReference>
<evidence type="ECO:0000313" key="2">
    <source>
        <dbReference type="Proteomes" id="UP000297872"/>
    </source>
</evidence>
<comment type="caution">
    <text evidence="1">The sequence shown here is derived from an EMBL/GenBank/DDBJ whole genome shotgun (WGS) entry which is preliminary data.</text>
</comment>
<proteinExistence type="predicted"/>
<name>A0A4Y8UQ14_9BACT</name>
<evidence type="ECO:0000313" key="1">
    <source>
        <dbReference type="EMBL" id="TFH70926.1"/>
    </source>
</evidence>
<dbReference type="RefSeq" id="WP_134844558.1">
    <property type="nucleotide sequence ID" value="NZ_SGVY01000070.1"/>
</dbReference>
<keyword evidence="2" id="KW-1185">Reference proteome</keyword>
<accession>A0A4Y8UQ14</accession>
<protein>
    <submittedName>
        <fullName evidence="1">Uncharacterized protein</fullName>
    </submittedName>
</protein>
<dbReference type="GeneID" id="302996738"/>
<sequence>MGLLSDILGFIEDLSNGSSYYKENSIEWCDKAWRRMRNAECGEARLYQVGDKVYRQLYVVFDDGIEGYLTDTNDRGCNIESLSIKRERRKELERFGHIIIKKYLLQIR</sequence>
<reference evidence="1 2" key="1">
    <citation type="submission" date="2019-02" db="EMBL/GenBank/DDBJ databases">
        <title>Draft Genome Sequence of the Prevotella sp. BCRC 81118, Isolated from Human Feces.</title>
        <authorList>
            <person name="Huang C.-H."/>
        </authorList>
    </citation>
    <scope>NUCLEOTIDE SEQUENCE [LARGE SCALE GENOMIC DNA]</scope>
    <source>
        <strain evidence="1 2">BCRC 81118</strain>
    </source>
</reference>
<dbReference type="Proteomes" id="UP000297872">
    <property type="component" value="Unassembled WGS sequence"/>
</dbReference>